<dbReference type="InterPro" id="IPR016181">
    <property type="entry name" value="Acyl_CoA_acyltransferase"/>
</dbReference>
<dbReference type="InterPro" id="IPR051531">
    <property type="entry name" value="N-acetyltransferase"/>
</dbReference>
<keyword evidence="3" id="KW-1185">Reference proteome</keyword>
<protein>
    <submittedName>
        <fullName evidence="2">N-acetyltransferase</fullName>
    </submittedName>
</protein>
<proteinExistence type="predicted"/>
<comment type="caution">
    <text evidence="2">The sequence shown here is derived from an EMBL/GenBank/DDBJ whole genome shotgun (WGS) entry which is preliminary data.</text>
</comment>
<dbReference type="PANTHER" id="PTHR43792:SF1">
    <property type="entry name" value="N-ACETYLTRANSFERASE DOMAIN-CONTAINING PROTEIN"/>
    <property type="match status" value="1"/>
</dbReference>
<keyword evidence="2" id="KW-0808">Transferase</keyword>
<accession>A0A4Z0Q1I8</accession>
<name>A0A4Z0Q1I8_9BACT</name>
<dbReference type="AlphaFoldDB" id="A0A4Z0Q1I8"/>
<dbReference type="Proteomes" id="UP000298471">
    <property type="component" value="Unassembled WGS sequence"/>
</dbReference>
<dbReference type="OrthoDB" id="9788916at2"/>
<dbReference type="EMBL" id="SRMB01000004">
    <property type="protein sequence ID" value="TGE23386.1"/>
    <property type="molecule type" value="Genomic_DNA"/>
</dbReference>
<evidence type="ECO:0000313" key="2">
    <source>
        <dbReference type="EMBL" id="TGE23386.1"/>
    </source>
</evidence>
<dbReference type="Pfam" id="PF13302">
    <property type="entry name" value="Acetyltransf_3"/>
    <property type="match status" value="1"/>
</dbReference>
<evidence type="ECO:0000313" key="3">
    <source>
        <dbReference type="Proteomes" id="UP000298471"/>
    </source>
</evidence>
<reference evidence="2 3" key="1">
    <citation type="submission" date="2019-04" db="EMBL/GenBank/DDBJ databases">
        <authorList>
            <person name="Feng G."/>
            <person name="Zhang J."/>
            <person name="Zhu H."/>
        </authorList>
    </citation>
    <scope>NUCLEOTIDE SEQUENCE [LARGE SCALE GENOMIC DNA]</scope>
    <source>
        <strain evidence="2 3">9PBR-1</strain>
    </source>
</reference>
<sequence length="187" mass="20407">MTQSIPLPTTTRLRLRAFQPTDVAAFAAYRAAPEVARFQSWEPYSYPQAEAFVAGQVGSAIPGAPGSWVQIAIARLDTDELLGDCALCLLADEPRVGEIGITLAPQHQGQGYATEALRALLAFCFAQLGLHRVVAVTDCLNQGSVQLLSRVGMRREAHFRQNIWFKGAWGDEYVYALLQDEWVAAAG</sequence>
<dbReference type="Gene3D" id="3.40.630.30">
    <property type="match status" value="1"/>
</dbReference>
<dbReference type="PANTHER" id="PTHR43792">
    <property type="entry name" value="GNAT FAMILY, PUTATIVE (AFU_ORTHOLOGUE AFUA_3G00765)-RELATED-RELATED"/>
    <property type="match status" value="1"/>
</dbReference>
<dbReference type="CDD" id="cd04301">
    <property type="entry name" value="NAT_SF"/>
    <property type="match status" value="1"/>
</dbReference>
<feature type="domain" description="N-acetyltransferase" evidence="1">
    <location>
        <begin position="13"/>
        <end position="180"/>
    </location>
</feature>
<dbReference type="SUPFAM" id="SSF55729">
    <property type="entry name" value="Acyl-CoA N-acyltransferases (Nat)"/>
    <property type="match status" value="1"/>
</dbReference>
<dbReference type="RefSeq" id="WP_135397044.1">
    <property type="nucleotide sequence ID" value="NZ_SRMB01000004.1"/>
</dbReference>
<dbReference type="GO" id="GO:0016747">
    <property type="term" value="F:acyltransferase activity, transferring groups other than amino-acyl groups"/>
    <property type="evidence" value="ECO:0007669"/>
    <property type="project" value="InterPro"/>
</dbReference>
<organism evidence="2 3">
    <name type="scientific">Hymenobacter metallicola</name>
    <dbReference type="NCBI Taxonomy" id="2563114"/>
    <lineage>
        <taxon>Bacteria</taxon>
        <taxon>Pseudomonadati</taxon>
        <taxon>Bacteroidota</taxon>
        <taxon>Cytophagia</taxon>
        <taxon>Cytophagales</taxon>
        <taxon>Hymenobacteraceae</taxon>
        <taxon>Hymenobacter</taxon>
    </lineage>
</organism>
<dbReference type="PROSITE" id="PS51186">
    <property type="entry name" value="GNAT"/>
    <property type="match status" value="1"/>
</dbReference>
<evidence type="ECO:0000259" key="1">
    <source>
        <dbReference type="PROSITE" id="PS51186"/>
    </source>
</evidence>
<dbReference type="InterPro" id="IPR000182">
    <property type="entry name" value="GNAT_dom"/>
</dbReference>
<gene>
    <name evidence="2" type="ORF">E5K02_19520</name>
</gene>